<comment type="subcellular location">
    <subcellularLocation>
        <location evidence="7">Cell membrane</location>
        <topology evidence="7">Multi-pass membrane protein</topology>
    </subcellularLocation>
</comment>
<evidence type="ECO:0000256" key="4">
    <source>
        <dbReference type="ARBA" id="ARBA00022692"/>
    </source>
</evidence>
<accession>A0A450UYW6</accession>
<feature type="transmembrane region" description="Helical" evidence="7">
    <location>
        <begin position="17"/>
        <end position="34"/>
    </location>
</feature>
<dbReference type="HAMAP" id="MF_01147">
    <property type="entry name" value="Lgt"/>
    <property type="match status" value="1"/>
</dbReference>
<evidence type="ECO:0000313" key="8">
    <source>
        <dbReference type="EMBL" id="VFJ97635.1"/>
    </source>
</evidence>
<dbReference type="AlphaFoldDB" id="A0A450UYW6"/>
<comment type="function">
    <text evidence="7">Catalyzes the transfer of the diacylglyceryl group from phosphatidylglycerol to the sulfhydryl group of the N-terminal cysteine of a prolipoprotein, the first step in the formation of mature lipoproteins.</text>
</comment>
<dbReference type="UniPathway" id="UPA00664"/>
<feature type="transmembrane region" description="Helical" evidence="7">
    <location>
        <begin position="93"/>
        <end position="110"/>
    </location>
</feature>
<dbReference type="Pfam" id="PF01790">
    <property type="entry name" value="LGT"/>
    <property type="match status" value="1"/>
</dbReference>
<comment type="pathway">
    <text evidence="7">Protein modification; lipoprotein biosynthesis (diacylglyceryl transfer).</text>
</comment>
<sequence>MHLGIDPVAIQLGPLSIHWYGLMYLVGFGLAWWLGRQRATAARGWQPATIDDLVFYCALGAVLGGRIGHILFYDLAYFMEAPWVIFQVWKGGMSFHGGLLGVCLAMWWYARRHGRSFFQVTDFIAPLVPPGLGAGRLGNFINGELWGKTTELPWGVVFPGVGPLPRHPSQLYEAFLEGAVLFVILWLFSQKTRPTMAVSGLFLVGYGCFRFLMEFIRLPDQPLGYLAFDWFTMGQLLSLPMMIIGSGLLFLAYRRP</sequence>
<evidence type="ECO:0000256" key="7">
    <source>
        <dbReference type="HAMAP-Rule" id="MF_01147"/>
    </source>
</evidence>
<keyword evidence="6 7" id="KW-0472">Membrane</keyword>
<protein>
    <recommendedName>
        <fullName evidence="7">Phosphatidylglycerol--prolipoprotein diacylglyceryl transferase</fullName>
        <ecNumber evidence="7">2.5.1.145</ecNumber>
    </recommendedName>
</protein>
<feature type="transmembrane region" description="Helical" evidence="7">
    <location>
        <begin position="195"/>
        <end position="213"/>
    </location>
</feature>
<evidence type="ECO:0000256" key="2">
    <source>
        <dbReference type="ARBA" id="ARBA00022475"/>
    </source>
</evidence>
<dbReference type="GO" id="GO:0008961">
    <property type="term" value="F:phosphatidylglycerol-prolipoprotein diacylglyceryl transferase activity"/>
    <property type="evidence" value="ECO:0007669"/>
    <property type="project" value="UniProtKB-UniRule"/>
</dbReference>
<organism evidence="8">
    <name type="scientific">Candidatus Kentrum sp. LFY</name>
    <dbReference type="NCBI Taxonomy" id="2126342"/>
    <lineage>
        <taxon>Bacteria</taxon>
        <taxon>Pseudomonadati</taxon>
        <taxon>Pseudomonadota</taxon>
        <taxon>Gammaproteobacteria</taxon>
        <taxon>Candidatus Kentrum</taxon>
    </lineage>
</organism>
<feature type="binding site" evidence="7">
    <location>
        <position position="136"/>
    </location>
    <ligand>
        <name>a 1,2-diacyl-sn-glycero-3-phospho-(1'-sn-glycerol)</name>
        <dbReference type="ChEBI" id="CHEBI:64716"/>
    </ligand>
</feature>
<feature type="transmembrane region" description="Helical" evidence="7">
    <location>
        <begin position="54"/>
        <end position="73"/>
    </location>
</feature>
<reference evidence="8" key="1">
    <citation type="submission" date="2019-02" db="EMBL/GenBank/DDBJ databases">
        <authorList>
            <person name="Gruber-Vodicka R. H."/>
            <person name="Seah K. B. B."/>
        </authorList>
    </citation>
    <scope>NUCLEOTIDE SEQUENCE</scope>
    <source>
        <strain evidence="8">BECK_M7</strain>
    </source>
</reference>
<dbReference type="InterPro" id="IPR001640">
    <property type="entry name" value="Lgt"/>
</dbReference>
<keyword evidence="2 7" id="KW-1003">Cell membrane</keyword>
<evidence type="ECO:0000256" key="5">
    <source>
        <dbReference type="ARBA" id="ARBA00022989"/>
    </source>
</evidence>
<dbReference type="GO" id="GO:0005886">
    <property type="term" value="C:plasma membrane"/>
    <property type="evidence" value="ECO:0007669"/>
    <property type="project" value="UniProtKB-SubCell"/>
</dbReference>
<proteinExistence type="inferred from homology"/>
<dbReference type="PANTHER" id="PTHR30589:SF0">
    <property type="entry name" value="PHOSPHATIDYLGLYCEROL--PROLIPOPROTEIN DIACYLGLYCERYL TRANSFERASE"/>
    <property type="match status" value="1"/>
</dbReference>
<dbReference type="GO" id="GO:0042158">
    <property type="term" value="P:lipoprotein biosynthetic process"/>
    <property type="evidence" value="ECO:0007669"/>
    <property type="project" value="UniProtKB-UniRule"/>
</dbReference>
<dbReference type="EC" id="2.5.1.145" evidence="7"/>
<keyword evidence="3 7" id="KW-0808">Transferase</keyword>
<comment type="catalytic activity">
    <reaction evidence="7">
        <text>L-cysteinyl-[prolipoprotein] + a 1,2-diacyl-sn-glycero-3-phospho-(1'-sn-glycerol) = an S-1,2-diacyl-sn-glyceryl-L-cysteinyl-[prolipoprotein] + sn-glycerol 1-phosphate + H(+)</text>
        <dbReference type="Rhea" id="RHEA:56712"/>
        <dbReference type="Rhea" id="RHEA-COMP:14679"/>
        <dbReference type="Rhea" id="RHEA-COMP:14680"/>
        <dbReference type="ChEBI" id="CHEBI:15378"/>
        <dbReference type="ChEBI" id="CHEBI:29950"/>
        <dbReference type="ChEBI" id="CHEBI:57685"/>
        <dbReference type="ChEBI" id="CHEBI:64716"/>
        <dbReference type="ChEBI" id="CHEBI:140658"/>
        <dbReference type="EC" id="2.5.1.145"/>
    </reaction>
</comment>
<evidence type="ECO:0000256" key="3">
    <source>
        <dbReference type="ARBA" id="ARBA00022679"/>
    </source>
</evidence>
<dbReference type="PANTHER" id="PTHR30589">
    <property type="entry name" value="PROLIPOPROTEIN DIACYLGLYCERYL TRANSFERASE"/>
    <property type="match status" value="1"/>
</dbReference>
<gene>
    <name evidence="7" type="primary">lgt</name>
    <name evidence="8" type="ORF">BECKLFY1418B_GA0070995_11053</name>
</gene>
<name>A0A450UYW6_9GAMM</name>
<keyword evidence="4 7" id="KW-0812">Transmembrane</keyword>
<comment type="similarity">
    <text evidence="1 7">Belongs to the Lgt family.</text>
</comment>
<feature type="transmembrane region" description="Helical" evidence="7">
    <location>
        <begin position="225"/>
        <end position="253"/>
    </location>
</feature>
<dbReference type="EMBL" id="CAADFF010000105">
    <property type="protein sequence ID" value="VFJ97635.1"/>
    <property type="molecule type" value="Genomic_DNA"/>
</dbReference>
<evidence type="ECO:0000256" key="6">
    <source>
        <dbReference type="ARBA" id="ARBA00023136"/>
    </source>
</evidence>
<dbReference type="NCBIfam" id="TIGR00544">
    <property type="entry name" value="lgt"/>
    <property type="match status" value="1"/>
</dbReference>
<evidence type="ECO:0000256" key="1">
    <source>
        <dbReference type="ARBA" id="ARBA00007150"/>
    </source>
</evidence>
<dbReference type="PROSITE" id="PS01311">
    <property type="entry name" value="LGT"/>
    <property type="match status" value="1"/>
</dbReference>
<keyword evidence="5 7" id="KW-1133">Transmembrane helix</keyword>
<keyword evidence="8" id="KW-0449">Lipoprotein</keyword>